<comment type="similarity">
    <text evidence="1">Belongs to the NadC/ModD family.</text>
</comment>
<dbReference type="InterPro" id="IPR036068">
    <property type="entry name" value="Nicotinate_pribotase-like_C"/>
</dbReference>
<keyword evidence="2" id="KW-0328">Glycosyltransferase</keyword>
<feature type="domain" description="Quinolinate phosphoribosyl transferase C-terminal" evidence="5">
    <location>
        <begin position="90"/>
        <end position="264"/>
    </location>
</feature>
<dbReference type="Proteomes" id="UP000184148">
    <property type="component" value="Unassembled WGS sequence"/>
</dbReference>
<dbReference type="InterPro" id="IPR013785">
    <property type="entry name" value="Aldolase_TIM"/>
</dbReference>
<dbReference type="PANTHER" id="PTHR32179:SF3">
    <property type="entry name" value="NICOTINATE-NUCLEOTIDE PYROPHOSPHORYLASE [CARBOXYLATING]"/>
    <property type="match status" value="1"/>
</dbReference>
<dbReference type="PANTHER" id="PTHR32179">
    <property type="entry name" value="NICOTINATE-NUCLEOTIDE PYROPHOSPHORYLASE [CARBOXYLATING]"/>
    <property type="match status" value="1"/>
</dbReference>
<dbReference type="GO" id="GO:0009435">
    <property type="term" value="P:NAD+ biosynthetic process"/>
    <property type="evidence" value="ECO:0007669"/>
    <property type="project" value="InterPro"/>
</dbReference>
<dbReference type="Gene3D" id="3.20.20.70">
    <property type="entry name" value="Aldolase class I"/>
    <property type="match status" value="1"/>
</dbReference>
<dbReference type="STRING" id="1121429.SAMN02745133_02232"/>
<feature type="domain" description="Quinolinate phosphoribosyl transferase N-terminal" evidence="6">
    <location>
        <begin position="13"/>
        <end position="88"/>
    </location>
</feature>
<dbReference type="GO" id="GO:0004514">
    <property type="term" value="F:nicotinate-nucleotide diphosphorylase (carboxylating) activity"/>
    <property type="evidence" value="ECO:0007669"/>
    <property type="project" value="UniProtKB-EC"/>
</dbReference>
<reference evidence="8" key="1">
    <citation type="submission" date="2016-11" db="EMBL/GenBank/DDBJ databases">
        <authorList>
            <person name="Varghese N."/>
            <person name="Submissions S."/>
        </authorList>
    </citation>
    <scope>NUCLEOTIDE SEQUENCE [LARGE SCALE GENOMIC DNA]</scope>
    <source>
        <strain evidence="8">DSM 12395</strain>
    </source>
</reference>
<keyword evidence="8" id="KW-1185">Reference proteome</keyword>
<name>A0A1M5ACQ2_9FIRM</name>
<organism evidence="7 8">
    <name type="scientific">Desulforamulus putei DSM 12395</name>
    <dbReference type="NCBI Taxonomy" id="1121429"/>
    <lineage>
        <taxon>Bacteria</taxon>
        <taxon>Bacillati</taxon>
        <taxon>Bacillota</taxon>
        <taxon>Clostridia</taxon>
        <taxon>Eubacteriales</taxon>
        <taxon>Peptococcaceae</taxon>
        <taxon>Desulforamulus</taxon>
    </lineage>
</organism>
<evidence type="ECO:0000313" key="8">
    <source>
        <dbReference type="Proteomes" id="UP000184148"/>
    </source>
</evidence>
<evidence type="ECO:0000259" key="6">
    <source>
        <dbReference type="Pfam" id="PF02749"/>
    </source>
</evidence>
<dbReference type="Pfam" id="PF01729">
    <property type="entry name" value="QRPTase_C"/>
    <property type="match status" value="1"/>
</dbReference>
<dbReference type="OrthoDB" id="1677778at2"/>
<dbReference type="GO" id="GO:0005737">
    <property type="term" value="C:cytoplasm"/>
    <property type="evidence" value="ECO:0007669"/>
    <property type="project" value="TreeGrafter"/>
</dbReference>
<dbReference type="GO" id="GO:0034213">
    <property type="term" value="P:quinolinate catabolic process"/>
    <property type="evidence" value="ECO:0007669"/>
    <property type="project" value="TreeGrafter"/>
</dbReference>
<accession>A0A1M5ACQ2</accession>
<evidence type="ECO:0000313" key="7">
    <source>
        <dbReference type="EMBL" id="SHF27934.1"/>
    </source>
</evidence>
<dbReference type="EMBL" id="FQUY01000017">
    <property type="protein sequence ID" value="SHF27934.1"/>
    <property type="molecule type" value="Genomic_DNA"/>
</dbReference>
<keyword evidence="3" id="KW-0808">Transferase</keyword>
<dbReference type="SUPFAM" id="SSF54675">
    <property type="entry name" value="Nicotinate/Quinolinate PRTase N-terminal domain-like"/>
    <property type="match status" value="1"/>
</dbReference>
<dbReference type="Pfam" id="PF02749">
    <property type="entry name" value="QRPTase_N"/>
    <property type="match status" value="1"/>
</dbReference>
<dbReference type="Gene3D" id="3.90.1170.20">
    <property type="entry name" value="Quinolinate phosphoribosyl transferase, N-terminal domain"/>
    <property type="match status" value="1"/>
</dbReference>
<evidence type="ECO:0000256" key="3">
    <source>
        <dbReference type="ARBA" id="ARBA00022679"/>
    </source>
</evidence>
<evidence type="ECO:0000259" key="5">
    <source>
        <dbReference type="Pfam" id="PF01729"/>
    </source>
</evidence>
<dbReference type="InterPro" id="IPR027277">
    <property type="entry name" value="NadC/ModD"/>
</dbReference>
<protein>
    <submittedName>
        <fullName evidence="7">Nicotinate-nucleotide pyrophosphorylase (Carboxylating)</fullName>
    </submittedName>
</protein>
<proteinExistence type="inferred from homology"/>
<evidence type="ECO:0000256" key="4">
    <source>
        <dbReference type="ARBA" id="ARBA00047445"/>
    </source>
</evidence>
<sequence length="268" mass="28563">MNLELREFLFLPLKEQTFTFSIRAKEAGLFSGVNSLKQMLSNLSLHVDWVAPEGHSLVNGTVVLTGSGEAEQVAKAEEMLLGLIGKPSGVATAAAEFIRKSQGRIKVVCGAWKKVAPEVRAALRQAIATGGAGMRITDVPFIYLDKNYVRMFGGVGAAVSRAKAFEEERLVAVQLKGETKPILEEAVEAVRAGAGILMIDTGELDDLHAVTKASESGGWRDEVQIAFAGGLTLDELPKVIDAGADVVDVGRSIIDAPMLDFSLDIIKG</sequence>
<evidence type="ECO:0000256" key="1">
    <source>
        <dbReference type="ARBA" id="ARBA00009400"/>
    </source>
</evidence>
<dbReference type="AlphaFoldDB" id="A0A1M5ACQ2"/>
<evidence type="ECO:0000256" key="2">
    <source>
        <dbReference type="ARBA" id="ARBA00022676"/>
    </source>
</evidence>
<dbReference type="InterPro" id="IPR022412">
    <property type="entry name" value="Quinolinate_PRibosylTrfase_N"/>
</dbReference>
<dbReference type="InterPro" id="IPR002638">
    <property type="entry name" value="Quinolinate_PRibosylTrfase_C"/>
</dbReference>
<gene>
    <name evidence="7" type="ORF">SAMN02745133_02232</name>
</gene>
<comment type="catalytic activity">
    <reaction evidence="4">
        <text>nicotinate beta-D-ribonucleotide + CO2 + diphosphate = quinolinate + 5-phospho-alpha-D-ribose 1-diphosphate + 2 H(+)</text>
        <dbReference type="Rhea" id="RHEA:12733"/>
        <dbReference type="ChEBI" id="CHEBI:15378"/>
        <dbReference type="ChEBI" id="CHEBI:16526"/>
        <dbReference type="ChEBI" id="CHEBI:29959"/>
        <dbReference type="ChEBI" id="CHEBI:33019"/>
        <dbReference type="ChEBI" id="CHEBI:57502"/>
        <dbReference type="ChEBI" id="CHEBI:58017"/>
        <dbReference type="EC" id="2.4.2.19"/>
    </reaction>
</comment>
<dbReference type="SUPFAM" id="SSF51690">
    <property type="entry name" value="Nicotinate/Quinolinate PRTase C-terminal domain-like"/>
    <property type="match status" value="1"/>
</dbReference>
<dbReference type="InterPro" id="IPR037128">
    <property type="entry name" value="Quinolinate_PRibosylTase_N_sf"/>
</dbReference>